<organism evidence="1 2">
    <name type="scientific">Magallana gigas</name>
    <name type="common">Pacific oyster</name>
    <name type="synonym">Crassostrea gigas</name>
    <dbReference type="NCBI Taxonomy" id="29159"/>
    <lineage>
        <taxon>Eukaryota</taxon>
        <taxon>Metazoa</taxon>
        <taxon>Spiralia</taxon>
        <taxon>Lophotrochozoa</taxon>
        <taxon>Mollusca</taxon>
        <taxon>Bivalvia</taxon>
        <taxon>Autobranchia</taxon>
        <taxon>Pteriomorphia</taxon>
        <taxon>Ostreida</taxon>
        <taxon>Ostreoidea</taxon>
        <taxon>Ostreidae</taxon>
        <taxon>Magallana</taxon>
    </lineage>
</organism>
<proteinExistence type="predicted"/>
<dbReference type="AlphaFoldDB" id="A0A8W8K0P0"/>
<dbReference type="Proteomes" id="UP000005408">
    <property type="component" value="Unassembled WGS sequence"/>
</dbReference>
<protein>
    <submittedName>
        <fullName evidence="1">Uncharacterized protein</fullName>
    </submittedName>
</protein>
<dbReference type="EnsemblMetazoa" id="G21129.1">
    <property type="protein sequence ID" value="G21129.1:cds"/>
    <property type="gene ID" value="G21129"/>
</dbReference>
<accession>A0A8W8K0P0</accession>
<evidence type="ECO:0000313" key="2">
    <source>
        <dbReference type="Proteomes" id="UP000005408"/>
    </source>
</evidence>
<keyword evidence="2" id="KW-1185">Reference proteome</keyword>
<sequence length="273" mass="30907">MAGPTYISNPALWAQFHNTDEGENFIPMIRRKSQRGGGILNRTRAYMISVRAPSLPKPDIQQVSPVAAEQERAMSEFNESMRNNELHMPLKKTHFVNDLDTAPLEFSIPGNGGEYLDLRKSRLYIKAKITKSDGTSLAALEKTGIVNLPLQSLFSQIDVYMNGKCVSQNANNYPWKAYFKVLLSTGKGASESQMQTKMYWPDGESMNDPDAAAGTNMSLRKRYVFTQKSRTFDLEGPLNVDCFYLEKYLIKGVNIQLRLFRSKPEFVLIVELM</sequence>
<reference evidence="1" key="1">
    <citation type="submission" date="2022-08" db="UniProtKB">
        <authorList>
            <consortium name="EnsemblMetazoa"/>
        </authorList>
    </citation>
    <scope>IDENTIFICATION</scope>
    <source>
        <strain evidence="1">05x7-T-G4-1.051#20</strain>
    </source>
</reference>
<evidence type="ECO:0000313" key="1">
    <source>
        <dbReference type="EnsemblMetazoa" id="G21129.1:cds"/>
    </source>
</evidence>
<name>A0A8W8K0P0_MAGGI</name>